<evidence type="ECO:0000313" key="1">
    <source>
        <dbReference type="EMBL" id="CDQ30469.1"/>
    </source>
</evidence>
<reference evidence="1" key="1">
    <citation type="submission" date="2014-04" db="EMBL/GenBank/DDBJ databases">
        <authorList>
            <person name="Croucher N."/>
        </authorList>
    </citation>
    <scope>NUCLEOTIDE SEQUENCE</scope>
    <source>
        <strain evidence="1">RWZJE</strain>
    </source>
</reference>
<evidence type="ECO:0000313" key="2">
    <source>
        <dbReference type="EMBL" id="COA27373.1"/>
    </source>
</evidence>
<reference evidence="3 7" key="5">
    <citation type="submission" date="2019-11" db="EMBL/GenBank/DDBJ databases">
        <title>Growth characteristics of pneumococcus vary with the chemical composition of the capsule and with environmental conditions.</title>
        <authorList>
            <person name="Tothpal A."/>
            <person name="Desobry K."/>
            <person name="Joshi S."/>
            <person name="Wyllie A.L."/>
            <person name="Weinberger D.M."/>
        </authorList>
    </citation>
    <scope>NUCLEOTIDE SEQUENCE [LARGE SCALE GENOMIC DNA]</scope>
    <source>
        <strain evidence="3">Pnumococcus22F</strain>
        <strain evidence="7">pnumococcus22F</strain>
    </source>
</reference>
<reference evidence="4 6" key="4">
    <citation type="submission" date="2019-04" db="EMBL/GenBank/DDBJ databases">
        <authorList>
            <consortium name="Pathogen Informatics"/>
        </authorList>
    </citation>
    <scope>NUCLEOTIDE SEQUENCE [LARGE SCALE GENOMIC DNA]</scope>
    <source>
        <strain evidence="4 6">GPSC211</strain>
    </source>
</reference>
<dbReference type="EMBL" id="LK020701">
    <property type="protein sequence ID" value="CDQ30469.1"/>
    <property type="molecule type" value="Genomic_DNA"/>
</dbReference>
<proteinExistence type="predicted"/>
<gene>
    <name evidence="2" type="ORF">ERS020924_01538</name>
    <name evidence="3" type="ORF">GM539_03890</name>
    <name evidence="4" type="ORF">SAMEA3353485_00998</name>
</gene>
<evidence type="ECO:0000313" key="3">
    <source>
        <dbReference type="EMBL" id="MTV62557.1"/>
    </source>
</evidence>
<evidence type="ECO:0000313" key="5">
    <source>
        <dbReference type="Proteomes" id="UP000042967"/>
    </source>
</evidence>
<accession>A0A098APL1</accession>
<dbReference type="Proteomes" id="UP000310818">
    <property type="component" value="Unassembled WGS sequence"/>
</dbReference>
<evidence type="ECO:0000313" key="6">
    <source>
        <dbReference type="Proteomes" id="UP000310818"/>
    </source>
</evidence>
<reference evidence="1" key="2">
    <citation type="submission" date="2014-10" db="EMBL/GenBank/DDBJ databases">
        <title>Contrasting mechanisms driving short-term and long-term diversification of pneumococci.</title>
        <authorList>
            <person name="Croucher N.J."/>
            <person name="Coupland P.C."/>
            <person name="Stevenson A.E."/>
            <person name="Callendrello A."/>
            <person name="Bentley S.D."/>
            <person name="Hanage W.P."/>
        </authorList>
    </citation>
    <scope>NUCLEOTIDE SEQUENCE</scope>
    <source>
        <strain evidence="1">RWZJE</strain>
    </source>
</reference>
<name>A0A098APL1_STREE</name>
<evidence type="ECO:0000313" key="7">
    <source>
        <dbReference type="Proteomes" id="UP000474228"/>
    </source>
</evidence>
<organism evidence="1">
    <name type="scientific">Streptococcus pneumoniae</name>
    <dbReference type="NCBI Taxonomy" id="1313"/>
    <lineage>
        <taxon>Bacteria</taxon>
        <taxon>Bacillati</taxon>
        <taxon>Bacillota</taxon>
        <taxon>Bacilli</taxon>
        <taxon>Lactobacillales</taxon>
        <taxon>Streptococcaceae</taxon>
        <taxon>Streptococcus</taxon>
    </lineage>
</organism>
<dbReference type="Proteomes" id="UP000474228">
    <property type="component" value="Unassembled WGS sequence"/>
</dbReference>
<sequence length="167" mass="19159">MTQFQVRISGEAAYYLRMLKEKYETSEGINITKATILTRAFQNSKTVTNWTKVVQDNSISLKNIYPVEEKELKLNVALSDEVAEGIKKYKEILPSATNTQSVTLGVCVKFLLKAELMTQLNHDISEPEKDFDKKFSILEKQLLEIVAPVNHKLLSDTIWNFKNNFIK</sequence>
<protein>
    <submittedName>
        <fullName evidence="1">Putative integrative and conjugative element protein</fullName>
    </submittedName>
</protein>
<dbReference type="AlphaFoldDB" id="A0A098APL1"/>
<dbReference type="EMBL" id="CAASRX010000009">
    <property type="protein sequence ID" value="VNH01193.1"/>
    <property type="molecule type" value="Genomic_DNA"/>
</dbReference>
<evidence type="ECO:0000313" key="4">
    <source>
        <dbReference type="EMBL" id="VNH01193.1"/>
    </source>
</evidence>
<dbReference type="Proteomes" id="UP000042967">
    <property type="component" value="Unassembled WGS sequence"/>
</dbReference>
<dbReference type="EMBL" id="CQVU01000014">
    <property type="protein sequence ID" value="COA27373.1"/>
    <property type="molecule type" value="Genomic_DNA"/>
</dbReference>
<dbReference type="EMBL" id="WNHJ01000010">
    <property type="protein sequence ID" value="MTV62557.1"/>
    <property type="molecule type" value="Genomic_DNA"/>
</dbReference>
<reference evidence="2 5" key="3">
    <citation type="submission" date="2015-03" db="EMBL/GenBank/DDBJ databases">
        <authorList>
            <consortium name="Pathogen Informatics"/>
            <person name="Murphy D."/>
        </authorList>
    </citation>
    <scope>NUCLEOTIDE SEQUENCE [LARGE SCALE GENOMIC DNA]</scope>
    <source>
        <strain evidence="2 5">SMRU1414</strain>
    </source>
</reference>
<dbReference type="RefSeq" id="WP_000191545.1">
    <property type="nucleotide sequence ID" value="NZ_AP028605.1"/>
</dbReference>